<proteinExistence type="predicted"/>
<dbReference type="PROSITE" id="PS00018">
    <property type="entry name" value="EF_HAND_1"/>
    <property type="match status" value="1"/>
</dbReference>
<feature type="region of interest" description="Disordered" evidence="2">
    <location>
        <begin position="1150"/>
        <end position="1177"/>
    </location>
</feature>
<dbReference type="InterPro" id="IPR018247">
    <property type="entry name" value="EF_Hand_1_Ca_BS"/>
</dbReference>
<dbReference type="STRING" id="650164.K5WC31"/>
<sequence>MLRHLQRRFSRRGRSCRAARGSGESDGTPPSEPTLAADTPILASYESRSASEDDLCDSDHKTTPMETCASSLEILAASMPIPYPYPNHPTLKSDSEPSLSRLVPIAPQLDRGPLFSRAERVLDGQGERIDDLQPSSDTISDTTAAVQMLQKGIKTFMDDYHWFMKALDEVAKIHPFVAAAILAFKAVYSMERTRQENDKRIIALYVAMKDMIRVLVQLRTIEDPHHLGPDGVTIEGRLQSLVRQAAEDIKDCANACDTYSKKRLLVKVLKGPIWEARLAEHVARFHQLKKELKFALSIHTATTTEGMKLTLNAQNDNLVVLVSLLQSALHELKSPEEILMEAKVDERGGPLSVQHNDSALRELLEFDYSLESLRNKGIRRIWSAPNLQLDVDDAKLRPDMSERTMLNSAVVLNDVKDGLQEDWETALQRNMVVFQRKFALQRRLQEDLSAIIHEGNDRVIQELRTGPHDGIYDEELRELWREMGWKTNVPSNRFAVTLRDHFQNKSRHHGPFEETSNLSRDSWTTDFIELLYVQRIKEAFDEDGSGYVTVAEVNRFTEQQPRILGWSLRHWLAYWTIGWHISATWYRDKIRRIFARMFVLRRHVLPRNRSLVDNYLHQTWTDSAKIVESLQPAASILRHFDHKFIDYLSSEERRIRENLEGINYNLDAVETIVTVVGSGRVEGLFNLAQEQAMCEHVFAVSVNSLLHVHQIYSQRYQQISTLLLHRGLDVPQHIKRFSCELFEYYHDAIPMWKALRMQIDVDDETVDTHDPPPATELPGYLPSCQHVHQLLIPLPRVSGDSTRVQPREQGILTETGDIFGQWNGFVYSHTEYPIFLMTSFHARPSHSQEHHFEDHGTHFGATYRLLGLCSQTRNHLRVQFSIHYSQEFRSKYFSGYLKDEHTIVGSEGWTEDPKTHQYRFILKRIPAEVMCCRPSPSEFRQNRIAALWKYARSAIIYHVRKESCSKTFFAERREIRSTLIEFDIRNYTSYGRPLDQRERLLWTAKRGAITAEDAAFYRAMRDAQLALVPKHLGVECAGCTYQVRGARIICLDCLSPDGDYTNTVNFCDDMRCRSANIKQQRAGAILHHPSHDVVKVRTVQHLRDMYALEEVSRAALLSAKHVLKHSFAPGFSVDEESPVNGSIVEEYTQAKSKAQGPAISPVRKTLSGKSKRPVSPQRRQSHSTVACGVCAAGLDLLSSCWFCVNCFDEDCRFFICNDCEAGMLLPCATCNKPYKQLSWYHGSRPGAQPSITCDEPSLTNRFEEDSFACSACTALRDGALVSSRFPHSYTHALVQCKPAMLGSRASSVDDAGAYTSETAISELRQRVQQLDNRIEGLEEGQSRLEHMVGQILSKLAAMSSSVPSSTSSKDL</sequence>
<accession>K5WC31</accession>
<evidence type="ECO:0000313" key="4">
    <source>
        <dbReference type="Proteomes" id="UP000008370"/>
    </source>
</evidence>
<feature type="compositionally biased region" description="Basic residues" evidence="2">
    <location>
        <begin position="1"/>
        <end position="17"/>
    </location>
</feature>
<feature type="region of interest" description="Disordered" evidence="2">
    <location>
        <begin position="1"/>
        <end position="39"/>
    </location>
</feature>
<evidence type="ECO:0008006" key="5">
    <source>
        <dbReference type="Google" id="ProtNLM"/>
    </source>
</evidence>
<name>K5WC31_PHACS</name>
<evidence type="ECO:0000256" key="2">
    <source>
        <dbReference type="SAM" id="MobiDB-lite"/>
    </source>
</evidence>
<reference evidence="3 4" key="1">
    <citation type="journal article" date="2012" name="BMC Genomics">
        <title>Comparative genomics of the white-rot fungi, Phanerochaete carnosa and P. chrysosporium, to elucidate the genetic basis of the distinct wood types they colonize.</title>
        <authorList>
            <person name="Suzuki H."/>
            <person name="MacDonald J."/>
            <person name="Syed K."/>
            <person name="Salamov A."/>
            <person name="Hori C."/>
            <person name="Aerts A."/>
            <person name="Henrissat B."/>
            <person name="Wiebenga A."/>
            <person name="vanKuyk P.A."/>
            <person name="Barry K."/>
            <person name="Lindquist E."/>
            <person name="LaButti K."/>
            <person name="Lapidus A."/>
            <person name="Lucas S."/>
            <person name="Coutinho P."/>
            <person name="Gong Y."/>
            <person name="Samejima M."/>
            <person name="Mahadevan R."/>
            <person name="Abou-Zaid M."/>
            <person name="de Vries R.P."/>
            <person name="Igarashi K."/>
            <person name="Yadav J.S."/>
            <person name="Grigoriev I.V."/>
            <person name="Master E.R."/>
        </authorList>
    </citation>
    <scope>NUCLEOTIDE SEQUENCE [LARGE SCALE GENOMIC DNA]</scope>
    <source>
        <strain evidence="3 4">HHB-10118-sp</strain>
    </source>
</reference>
<dbReference type="Proteomes" id="UP000008370">
    <property type="component" value="Unassembled WGS sequence"/>
</dbReference>
<keyword evidence="4" id="KW-1185">Reference proteome</keyword>
<dbReference type="InParanoid" id="K5WC31"/>
<dbReference type="RefSeq" id="XP_007394600.1">
    <property type="nucleotide sequence ID" value="XM_007394538.1"/>
</dbReference>
<dbReference type="EMBL" id="JH930471">
    <property type="protein sequence ID" value="EKM56765.1"/>
    <property type="molecule type" value="Genomic_DNA"/>
</dbReference>
<evidence type="ECO:0000256" key="1">
    <source>
        <dbReference type="SAM" id="Coils"/>
    </source>
</evidence>
<gene>
    <name evidence="3" type="ORF">PHACADRAFT_172445</name>
</gene>
<dbReference type="KEGG" id="pco:PHACADRAFT_172445"/>
<organism evidence="3 4">
    <name type="scientific">Phanerochaete carnosa (strain HHB-10118-sp)</name>
    <name type="common">White-rot fungus</name>
    <name type="synonym">Peniophora carnosa</name>
    <dbReference type="NCBI Taxonomy" id="650164"/>
    <lineage>
        <taxon>Eukaryota</taxon>
        <taxon>Fungi</taxon>
        <taxon>Dikarya</taxon>
        <taxon>Basidiomycota</taxon>
        <taxon>Agaricomycotina</taxon>
        <taxon>Agaricomycetes</taxon>
        <taxon>Polyporales</taxon>
        <taxon>Phanerochaetaceae</taxon>
        <taxon>Phanerochaete</taxon>
    </lineage>
</organism>
<evidence type="ECO:0000313" key="3">
    <source>
        <dbReference type="EMBL" id="EKM56765.1"/>
    </source>
</evidence>
<feature type="coiled-coil region" evidence="1">
    <location>
        <begin position="1320"/>
        <end position="1347"/>
    </location>
</feature>
<dbReference type="GeneID" id="18909596"/>
<keyword evidence="1" id="KW-0175">Coiled coil</keyword>
<protein>
    <recommendedName>
        <fullName evidence="5">EF-hand domain-containing protein</fullName>
    </recommendedName>
</protein>
<dbReference type="HOGENOM" id="CLU_004050_0_0_1"/>
<dbReference type="OrthoDB" id="2122982at2759"/>